<dbReference type="Proteomes" id="UP000466517">
    <property type="component" value="Chromosome"/>
</dbReference>
<evidence type="ECO:0000313" key="2">
    <source>
        <dbReference type="EMBL" id="BBZ30030.1"/>
    </source>
</evidence>
<sequence>MRIGWTVAAAAIGICGAAVIPTAVATAETAQETIDRLQSQGYTVNIDKVGTAPISQCYVTSVRNPHTNSQLVPYVGPGNGGDRVLIPQVTSQTISVSLNCTG</sequence>
<dbReference type="RefSeq" id="WP_163741044.1">
    <property type="nucleotide sequence ID" value="NZ_AP022610.1"/>
</dbReference>
<name>A0A7I7XLD8_9MYCO</name>
<proteinExistence type="predicted"/>
<dbReference type="KEGG" id="mmag:MMAD_43250"/>
<dbReference type="AlphaFoldDB" id="A0A7I7XLD8"/>
<protein>
    <recommendedName>
        <fullName evidence="4">PASTA domain-containing protein</fullName>
    </recommendedName>
</protein>
<evidence type="ECO:0000313" key="3">
    <source>
        <dbReference type="Proteomes" id="UP000466517"/>
    </source>
</evidence>
<feature type="chain" id="PRO_5039139114" description="PASTA domain-containing protein" evidence="1">
    <location>
        <begin position="26"/>
        <end position="102"/>
    </location>
</feature>
<accession>A0A7I7XLD8</accession>
<feature type="signal peptide" evidence="1">
    <location>
        <begin position="1"/>
        <end position="25"/>
    </location>
</feature>
<gene>
    <name evidence="2" type="ORF">MMAD_43250</name>
</gene>
<reference evidence="2 3" key="1">
    <citation type="journal article" date="2019" name="Emerg. Microbes Infect.">
        <title>Comprehensive subspecies identification of 175 nontuberculous mycobacteria species based on 7547 genomic profiles.</title>
        <authorList>
            <person name="Matsumoto Y."/>
            <person name="Kinjo T."/>
            <person name="Motooka D."/>
            <person name="Nabeya D."/>
            <person name="Jung N."/>
            <person name="Uechi K."/>
            <person name="Horii T."/>
            <person name="Iida T."/>
            <person name="Fujita J."/>
            <person name="Nakamura S."/>
        </authorList>
    </citation>
    <scope>NUCLEOTIDE SEQUENCE [LARGE SCALE GENOMIC DNA]</scope>
    <source>
        <strain evidence="2 3">JCM 13574</strain>
    </source>
</reference>
<keyword evidence="3" id="KW-1185">Reference proteome</keyword>
<dbReference type="EMBL" id="AP022610">
    <property type="protein sequence ID" value="BBZ30030.1"/>
    <property type="molecule type" value="Genomic_DNA"/>
</dbReference>
<organism evidence="2 3">
    <name type="scientific">Mycolicibacterium madagascariense</name>
    <dbReference type="NCBI Taxonomy" id="212765"/>
    <lineage>
        <taxon>Bacteria</taxon>
        <taxon>Bacillati</taxon>
        <taxon>Actinomycetota</taxon>
        <taxon>Actinomycetes</taxon>
        <taxon>Mycobacteriales</taxon>
        <taxon>Mycobacteriaceae</taxon>
        <taxon>Mycolicibacterium</taxon>
    </lineage>
</organism>
<keyword evidence="1" id="KW-0732">Signal</keyword>
<evidence type="ECO:0008006" key="4">
    <source>
        <dbReference type="Google" id="ProtNLM"/>
    </source>
</evidence>
<evidence type="ECO:0000256" key="1">
    <source>
        <dbReference type="SAM" id="SignalP"/>
    </source>
</evidence>